<comment type="caution">
    <text evidence="2">The sequence shown here is derived from an EMBL/GenBank/DDBJ whole genome shotgun (WGS) entry which is preliminary data.</text>
</comment>
<evidence type="ECO:0000313" key="3">
    <source>
        <dbReference type="Proteomes" id="UP000034793"/>
    </source>
</evidence>
<organism evidence="2 3">
    <name type="scientific">Candidatus Woesebacteria bacterium GW2011_GWA1_39_8</name>
    <dbReference type="NCBI Taxonomy" id="1618552"/>
    <lineage>
        <taxon>Bacteria</taxon>
        <taxon>Candidatus Woeseibacteriota</taxon>
    </lineage>
</organism>
<proteinExistence type="predicted"/>
<keyword evidence="1" id="KW-1133">Transmembrane helix</keyword>
<keyword evidence="1" id="KW-0472">Membrane</keyword>
<protein>
    <submittedName>
        <fullName evidence="2">Uncharacterized protein</fullName>
    </submittedName>
</protein>
<dbReference type="EMBL" id="LBXL01000016">
    <property type="protein sequence ID" value="KKR29991.1"/>
    <property type="molecule type" value="Genomic_DNA"/>
</dbReference>
<sequence>MNNAKLGRWAFIIGLIIAILLGFVTFSYASLLLVILGLIVGFLNVSEKEATNYLVAVIALIVVGIAGLQALSVLGSLYTWVQTVLTSFMTFVAASAVVVAIKVLFETSKE</sequence>
<keyword evidence="1" id="KW-0812">Transmembrane</keyword>
<dbReference type="AlphaFoldDB" id="A0A0G0PXY4"/>
<reference evidence="2 3" key="1">
    <citation type="journal article" date="2015" name="Nature">
        <title>rRNA introns, odd ribosomes, and small enigmatic genomes across a large radiation of phyla.</title>
        <authorList>
            <person name="Brown C.T."/>
            <person name="Hug L.A."/>
            <person name="Thomas B.C."/>
            <person name="Sharon I."/>
            <person name="Castelle C.J."/>
            <person name="Singh A."/>
            <person name="Wilkins M.J."/>
            <person name="Williams K.H."/>
            <person name="Banfield J.F."/>
        </authorList>
    </citation>
    <scope>NUCLEOTIDE SEQUENCE [LARGE SCALE GENOMIC DNA]</scope>
</reference>
<name>A0A0G0PXY4_9BACT</name>
<evidence type="ECO:0000313" key="2">
    <source>
        <dbReference type="EMBL" id="KKR29991.1"/>
    </source>
</evidence>
<gene>
    <name evidence="2" type="ORF">UT61_C0016G0002</name>
</gene>
<accession>A0A0G0PXY4</accession>
<feature type="transmembrane region" description="Helical" evidence="1">
    <location>
        <begin position="12"/>
        <end position="41"/>
    </location>
</feature>
<feature type="transmembrane region" description="Helical" evidence="1">
    <location>
        <begin position="84"/>
        <end position="105"/>
    </location>
</feature>
<evidence type="ECO:0000256" key="1">
    <source>
        <dbReference type="SAM" id="Phobius"/>
    </source>
</evidence>
<feature type="transmembrane region" description="Helical" evidence="1">
    <location>
        <begin position="53"/>
        <end position="78"/>
    </location>
</feature>
<dbReference type="Proteomes" id="UP000034793">
    <property type="component" value="Unassembled WGS sequence"/>
</dbReference>